<dbReference type="Pfam" id="PF13358">
    <property type="entry name" value="DDE_3"/>
    <property type="match status" value="1"/>
</dbReference>
<dbReference type="InterPro" id="IPR038717">
    <property type="entry name" value="Tc1-like_DDE_dom"/>
</dbReference>
<dbReference type="InterPro" id="IPR036397">
    <property type="entry name" value="RNaseH_sf"/>
</dbReference>
<reference evidence="2 3" key="1">
    <citation type="submission" date="2023-05" db="EMBL/GenBank/DDBJ databases">
        <title>A 100% complete, gapless, phased diploid assembly of the Scenedesmus obliquus UTEX 3031 genome.</title>
        <authorList>
            <person name="Biondi T.C."/>
            <person name="Hanschen E.R."/>
            <person name="Kwon T."/>
            <person name="Eng W."/>
            <person name="Kruse C.P.S."/>
            <person name="Koehler S.I."/>
            <person name="Kunde Y."/>
            <person name="Gleasner C.D."/>
            <person name="You Mak K.T."/>
            <person name="Polle J."/>
            <person name="Hovde B.T."/>
            <person name="Starkenburg S.R."/>
        </authorList>
    </citation>
    <scope>NUCLEOTIDE SEQUENCE [LARGE SCALE GENOMIC DNA]</scope>
    <source>
        <strain evidence="2 3">DOE0152z</strain>
    </source>
</reference>
<dbReference type="InterPro" id="IPR052338">
    <property type="entry name" value="Transposase_5"/>
</dbReference>
<accession>A0ABY8U261</accession>
<dbReference type="PANTHER" id="PTHR23022">
    <property type="entry name" value="TRANSPOSABLE ELEMENT-RELATED"/>
    <property type="match status" value="1"/>
</dbReference>
<dbReference type="Gene3D" id="3.30.420.10">
    <property type="entry name" value="Ribonuclease H-like superfamily/Ribonuclease H"/>
    <property type="match status" value="1"/>
</dbReference>
<evidence type="ECO:0000313" key="3">
    <source>
        <dbReference type="Proteomes" id="UP001244341"/>
    </source>
</evidence>
<evidence type="ECO:0000313" key="2">
    <source>
        <dbReference type="EMBL" id="WIA15342.1"/>
    </source>
</evidence>
<gene>
    <name evidence="2" type="ORF">OEZ85_002007</name>
</gene>
<dbReference type="EMBL" id="CP126213">
    <property type="protein sequence ID" value="WIA15342.1"/>
    <property type="molecule type" value="Genomic_DNA"/>
</dbReference>
<name>A0ABY8U261_TETOB</name>
<sequence>MSRSRPAMQPLITLKSMKKRVSWSSVHKQANTDWQGVAALDSTYFTLHGSTPGGKFWHLNGQKPIRFRPNKSQQLHVYAAISAHGKTALHFASGTTGLKPQYSRVTKQGQTVKLVGVGAQEFQELMWEKLVPETRQLFNAAGAGEPTFLLDNAPAHAAKATKKFLADKGVQVMPNWPSNSPDLNPIENVWGIMKQQVYRQQYTKLEELKAAVLLAWAALPQSTLRNLMAGMHKRVEKVLRLRGLACTASGVCLNVLASDVGGWLQLMLGQCV</sequence>
<organism evidence="2 3">
    <name type="scientific">Tetradesmus obliquus</name>
    <name type="common">Green alga</name>
    <name type="synonym">Acutodesmus obliquus</name>
    <dbReference type="NCBI Taxonomy" id="3088"/>
    <lineage>
        <taxon>Eukaryota</taxon>
        <taxon>Viridiplantae</taxon>
        <taxon>Chlorophyta</taxon>
        <taxon>core chlorophytes</taxon>
        <taxon>Chlorophyceae</taxon>
        <taxon>CS clade</taxon>
        <taxon>Sphaeropleales</taxon>
        <taxon>Scenedesmaceae</taxon>
        <taxon>Tetradesmus</taxon>
    </lineage>
</organism>
<feature type="domain" description="Tc1-like transposase DDE" evidence="1">
    <location>
        <begin position="120"/>
        <end position="209"/>
    </location>
</feature>
<evidence type="ECO:0000259" key="1">
    <source>
        <dbReference type="Pfam" id="PF13358"/>
    </source>
</evidence>
<dbReference type="PANTHER" id="PTHR23022:SF135">
    <property type="entry name" value="SI:DKEY-77F5.3"/>
    <property type="match status" value="1"/>
</dbReference>
<protein>
    <recommendedName>
        <fullName evidence="1">Tc1-like transposase DDE domain-containing protein</fullName>
    </recommendedName>
</protein>
<keyword evidence="3" id="KW-1185">Reference proteome</keyword>
<dbReference type="Proteomes" id="UP001244341">
    <property type="component" value="Chromosome 6b"/>
</dbReference>
<proteinExistence type="predicted"/>